<name>A0A3A4AYE0_9ACTN</name>
<proteinExistence type="predicted"/>
<comment type="caution">
    <text evidence="1">The sequence shown here is derived from an EMBL/GenBank/DDBJ whole genome shotgun (WGS) entry which is preliminary data.</text>
</comment>
<dbReference type="Gene3D" id="3.10.20.30">
    <property type="match status" value="1"/>
</dbReference>
<dbReference type="Pfam" id="PF02597">
    <property type="entry name" value="ThiS"/>
    <property type="match status" value="1"/>
</dbReference>
<dbReference type="InterPro" id="IPR012675">
    <property type="entry name" value="Beta-grasp_dom_sf"/>
</dbReference>
<reference evidence="1 2" key="1">
    <citation type="submission" date="2018-09" db="EMBL/GenBank/DDBJ databases">
        <title>YIM 75507 draft genome.</title>
        <authorList>
            <person name="Tang S."/>
            <person name="Feng Y."/>
        </authorList>
    </citation>
    <scope>NUCLEOTIDE SEQUENCE [LARGE SCALE GENOMIC DNA]</scope>
    <source>
        <strain evidence="1 2">YIM 75507</strain>
    </source>
</reference>
<gene>
    <name evidence="1" type="ORF">D5H75_21550</name>
</gene>
<organism evidence="1 2">
    <name type="scientific">Bailinhaonella thermotolerans</name>
    <dbReference type="NCBI Taxonomy" id="1070861"/>
    <lineage>
        <taxon>Bacteria</taxon>
        <taxon>Bacillati</taxon>
        <taxon>Actinomycetota</taxon>
        <taxon>Actinomycetes</taxon>
        <taxon>Streptosporangiales</taxon>
        <taxon>Streptosporangiaceae</taxon>
        <taxon>Bailinhaonella</taxon>
    </lineage>
</organism>
<dbReference type="RefSeq" id="WP_119928310.1">
    <property type="nucleotide sequence ID" value="NZ_QZEY01000008.1"/>
</dbReference>
<evidence type="ECO:0000313" key="2">
    <source>
        <dbReference type="Proteomes" id="UP000265768"/>
    </source>
</evidence>
<dbReference type="InterPro" id="IPR003749">
    <property type="entry name" value="ThiS/MoaD-like"/>
</dbReference>
<dbReference type="AlphaFoldDB" id="A0A3A4AYE0"/>
<protein>
    <submittedName>
        <fullName evidence="1">MoaD/ThiS family protein</fullName>
    </submittedName>
</protein>
<dbReference type="InterPro" id="IPR016155">
    <property type="entry name" value="Mopterin_synth/thiamin_S_b"/>
</dbReference>
<evidence type="ECO:0000313" key="1">
    <source>
        <dbReference type="EMBL" id="RJL30887.1"/>
    </source>
</evidence>
<keyword evidence="2" id="KW-1185">Reference proteome</keyword>
<dbReference type="EMBL" id="QZEY01000008">
    <property type="protein sequence ID" value="RJL30887.1"/>
    <property type="molecule type" value="Genomic_DNA"/>
</dbReference>
<dbReference type="SUPFAM" id="SSF54285">
    <property type="entry name" value="MoaD/ThiS"/>
    <property type="match status" value="1"/>
</dbReference>
<sequence length="84" mass="8862">MGTIRYWAAAKDAAGVAEEPFAEETLAEALAAAVRRRPGDERFARVLGLSSYLVDGDPVGTRPHESVRLPADAVVEVLPPFAGG</sequence>
<dbReference type="Proteomes" id="UP000265768">
    <property type="component" value="Unassembled WGS sequence"/>
</dbReference>
<accession>A0A3A4AYE0</accession>
<dbReference type="OrthoDB" id="4331766at2"/>